<feature type="domain" description="YetF C-terminal" evidence="8">
    <location>
        <begin position="78"/>
        <end position="147"/>
    </location>
</feature>
<reference evidence="10 11" key="1">
    <citation type="submission" date="2015-08" db="EMBL/GenBank/DDBJ databases">
        <title>Complete genome sequence of Sulfurifustis variabilis.</title>
        <authorList>
            <person name="Miura A."/>
            <person name="Kojima H."/>
            <person name="Fukui M."/>
        </authorList>
    </citation>
    <scope>NUCLEOTIDE SEQUENCE [LARGE SCALE GENOMIC DNA]</scope>
    <source>
        <strain evidence="11">skN76</strain>
    </source>
</reference>
<sequence>MESVLRGAAIYVFLLVIMRISGKRSFAEITTFDFVLLLVIGETTQQALLGEDFSLTNAFIVIATLVGIDIALSLWKQRSKSFARLLEGRPLVLVADGELLKDRMDEVRVDVDDILAAGRELQGLERLDQIKYAVLERNGGISIIPRER</sequence>
<feature type="transmembrane region" description="Helical" evidence="7">
    <location>
        <begin position="55"/>
        <end position="75"/>
    </location>
</feature>
<gene>
    <name evidence="10" type="ORF">SVA_3724</name>
</gene>
<dbReference type="EMBL" id="AP014936">
    <property type="protein sequence ID" value="BAU50258.1"/>
    <property type="molecule type" value="Genomic_DNA"/>
</dbReference>
<keyword evidence="11" id="KW-1185">Reference proteome</keyword>
<organism evidence="10 11">
    <name type="scientific">Sulfurifustis variabilis</name>
    <dbReference type="NCBI Taxonomy" id="1675686"/>
    <lineage>
        <taxon>Bacteria</taxon>
        <taxon>Pseudomonadati</taxon>
        <taxon>Pseudomonadota</taxon>
        <taxon>Gammaproteobacteria</taxon>
        <taxon>Acidiferrobacterales</taxon>
        <taxon>Acidiferrobacteraceae</taxon>
        <taxon>Sulfurifustis</taxon>
    </lineage>
</organism>
<proteinExistence type="inferred from homology"/>
<feature type="transmembrane region" description="Helical" evidence="7">
    <location>
        <begin position="6"/>
        <end position="22"/>
    </location>
</feature>
<protein>
    <submittedName>
        <fullName evidence="10">Membrane protein</fullName>
    </submittedName>
</protein>
<dbReference type="Gene3D" id="3.30.240.20">
    <property type="entry name" value="bsu07140 like domains"/>
    <property type="match status" value="1"/>
</dbReference>
<comment type="subcellular location">
    <subcellularLocation>
        <location evidence="1">Cell membrane</location>
        <topology evidence="1">Multi-pass membrane protein</topology>
    </subcellularLocation>
</comment>
<keyword evidence="5 7" id="KW-1133">Transmembrane helix</keyword>
<evidence type="ECO:0000256" key="7">
    <source>
        <dbReference type="SAM" id="Phobius"/>
    </source>
</evidence>
<dbReference type="KEGG" id="sva:SVA_3724"/>
<evidence type="ECO:0000256" key="4">
    <source>
        <dbReference type="ARBA" id="ARBA00022692"/>
    </source>
</evidence>
<evidence type="ECO:0000256" key="2">
    <source>
        <dbReference type="ARBA" id="ARBA00006448"/>
    </source>
</evidence>
<keyword evidence="6 7" id="KW-0472">Membrane</keyword>
<keyword evidence="3" id="KW-1003">Cell membrane</keyword>
<dbReference type="InterPro" id="IPR048454">
    <property type="entry name" value="YetF_N"/>
</dbReference>
<dbReference type="RefSeq" id="WP_096462574.1">
    <property type="nucleotide sequence ID" value="NZ_AP014936.1"/>
</dbReference>
<dbReference type="PANTHER" id="PTHR34582:SF6">
    <property type="entry name" value="UPF0702 TRANSMEMBRANE PROTEIN YCAP"/>
    <property type="match status" value="1"/>
</dbReference>
<evidence type="ECO:0000313" key="10">
    <source>
        <dbReference type="EMBL" id="BAU50258.1"/>
    </source>
</evidence>
<evidence type="ECO:0000256" key="3">
    <source>
        <dbReference type="ARBA" id="ARBA00022475"/>
    </source>
</evidence>
<evidence type="ECO:0000313" key="11">
    <source>
        <dbReference type="Proteomes" id="UP000218899"/>
    </source>
</evidence>
<evidence type="ECO:0000256" key="6">
    <source>
        <dbReference type="ARBA" id="ARBA00023136"/>
    </source>
</evidence>
<evidence type="ECO:0000259" key="8">
    <source>
        <dbReference type="Pfam" id="PF04239"/>
    </source>
</evidence>
<dbReference type="GO" id="GO:0005886">
    <property type="term" value="C:plasma membrane"/>
    <property type="evidence" value="ECO:0007669"/>
    <property type="project" value="UniProtKB-SubCell"/>
</dbReference>
<dbReference type="InterPro" id="IPR023090">
    <property type="entry name" value="UPF0702_alpha/beta_dom_sf"/>
</dbReference>
<evidence type="ECO:0000259" key="9">
    <source>
        <dbReference type="Pfam" id="PF20730"/>
    </source>
</evidence>
<evidence type="ECO:0000256" key="5">
    <source>
        <dbReference type="ARBA" id="ARBA00022989"/>
    </source>
</evidence>
<dbReference type="AlphaFoldDB" id="A0A1C7AFT4"/>
<dbReference type="Proteomes" id="UP000218899">
    <property type="component" value="Chromosome"/>
</dbReference>
<accession>A0A1C7AFT4</accession>
<feature type="domain" description="YetF-like N-terminal transmembrane" evidence="9">
    <location>
        <begin position="12"/>
        <end position="67"/>
    </location>
</feature>
<dbReference type="Pfam" id="PF04239">
    <property type="entry name" value="DUF421"/>
    <property type="match status" value="1"/>
</dbReference>
<dbReference type="InterPro" id="IPR007353">
    <property type="entry name" value="DUF421"/>
</dbReference>
<dbReference type="PANTHER" id="PTHR34582">
    <property type="entry name" value="UPF0702 TRANSMEMBRANE PROTEIN YCAP"/>
    <property type="match status" value="1"/>
</dbReference>
<keyword evidence="4 7" id="KW-0812">Transmembrane</keyword>
<evidence type="ECO:0000256" key="1">
    <source>
        <dbReference type="ARBA" id="ARBA00004651"/>
    </source>
</evidence>
<comment type="similarity">
    <text evidence="2">Belongs to the UPF0702 family.</text>
</comment>
<dbReference type="OrthoDB" id="9793799at2"/>
<dbReference type="Pfam" id="PF20730">
    <property type="entry name" value="YetF_N"/>
    <property type="match status" value="1"/>
</dbReference>
<name>A0A1C7AFT4_9GAMM</name>